<keyword evidence="4" id="KW-1185">Reference proteome</keyword>
<feature type="compositionally biased region" description="Low complexity" evidence="1">
    <location>
        <begin position="122"/>
        <end position="146"/>
    </location>
</feature>
<dbReference type="NCBIfam" id="NF033760">
    <property type="entry name" value="gliding_GltG"/>
    <property type="match status" value="1"/>
</dbReference>
<dbReference type="EMBL" id="AP025591">
    <property type="protein sequence ID" value="BDG04934.1"/>
    <property type="molecule type" value="Genomic_DNA"/>
</dbReference>
<dbReference type="PROSITE" id="PS50006">
    <property type="entry name" value="FHA_DOMAIN"/>
    <property type="match status" value="1"/>
</dbReference>
<feature type="region of interest" description="Disordered" evidence="1">
    <location>
        <begin position="122"/>
        <end position="153"/>
    </location>
</feature>
<proteinExistence type="predicted"/>
<feature type="domain" description="FHA" evidence="2">
    <location>
        <begin position="26"/>
        <end position="76"/>
    </location>
</feature>
<dbReference type="PANTHER" id="PTHR23308">
    <property type="entry name" value="NUCLEAR INHIBITOR OF PROTEIN PHOSPHATASE-1"/>
    <property type="match status" value="1"/>
</dbReference>
<evidence type="ECO:0000256" key="1">
    <source>
        <dbReference type="SAM" id="MobiDB-lite"/>
    </source>
</evidence>
<dbReference type="SMART" id="SM00240">
    <property type="entry name" value="FHA"/>
    <property type="match status" value="1"/>
</dbReference>
<dbReference type="InterPro" id="IPR050923">
    <property type="entry name" value="Cell_Proc_Reg/RNA_Proc"/>
</dbReference>
<reference evidence="4" key="1">
    <citation type="journal article" date="2022" name="Int. J. Syst. Evol. Microbiol.">
        <title>Anaeromyxobacter oryzae sp. nov., Anaeromyxobacter diazotrophicus sp. nov. and Anaeromyxobacter paludicola sp. nov., isolated from paddy soils.</title>
        <authorList>
            <person name="Itoh H."/>
            <person name="Xu Z."/>
            <person name="Mise K."/>
            <person name="Masuda Y."/>
            <person name="Ushijima N."/>
            <person name="Hayakawa C."/>
            <person name="Shiratori Y."/>
            <person name="Senoo K."/>
        </authorList>
    </citation>
    <scope>NUCLEOTIDE SEQUENCE [LARGE SCALE GENOMIC DNA]</scope>
    <source>
        <strain evidence="4">Red232</strain>
    </source>
</reference>
<organism evidence="3 4">
    <name type="scientific">Anaeromyxobacter oryzae</name>
    <dbReference type="NCBI Taxonomy" id="2918170"/>
    <lineage>
        <taxon>Bacteria</taxon>
        <taxon>Pseudomonadati</taxon>
        <taxon>Myxococcota</taxon>
        <taxon>Myxococcia</taxon>
        <taxon>Myxococcales</taxon>
        <taxon>Cystobacterineae</taxon>
        <taxon>Anaeromyxobacteraceae</taxon>
        <taxon>Anaeromyxobacter</taxon>
    </lineage>
</organism>
<evidence type="ECO:0000313" key="3">
    <source>
        <dbReference type="EMBL" id="BDG04934.1"/>
    </source>
</evidence>
<protein>
    <recommendedName>
        <fullName evidence="2">FHA domain-containing protein</fullName>
    </recommendedName>
</protein>
<dbReference type="Proteomes" id="UP001162891">
    <property type="component" value="Chromosome"/>
</dbReference>
<dbReference type="InterPro" id="IPR008984">
    <property type="entry name" value="SMAD_FHA_dom_sf"/>
</dbReference>
<dbReference type="InterPro" id="IPR000253">
    <property type="entry name" value="FHA_dom"/>
</dbReference>
<evidence type="ECO:0000259" key="2">
    <source>
        <dbReference type="PROSITE" id="PS50006"/>
    </source>
</evidence>
<gene>
    <name evidence="3" type="ORF">AMOR_39300</name>
</gene>
<accession>A0ABM7WZP9</accession>
<dbReference type="InterPro" id="IPR049806">
    <property type="entry name" value="MasK-like_C"/>
</dbReference>
<feature type="compositionally biased region" description="Basic and acidic residues" evidence="1">
    <location>
        <begin position="415"/>
        <end position="443"/>
    </location>
</feature>
<dbReference type="CDD" id="cd00060">
    <property type="entry name" value="FHA"/>
    <property type="match status" value="1"/>
</dbReference>
<feature type="region of interest" description="Disordered" evidence="1">
    <location>
        <begin position="400"/>
        <end position="458"/>
    </location>
</feature>
<sequence>MPTPITLKVFRGNELVRTEQFNREIIKIGRLASAHLCLDDEKISRIHSVIEVGSDGAISIIDMGSAEGTFVNGKKVSRGALRLGDQITLGGLRIVLEGPDGANTAAVEPVNRAVAAPVVAAPRASPKNGTNGHANGHANGKNGTNGHTHELPAGVSVPEVSLPAAVAAPAPAPAPAERPVAVERPAAVVRAPATSEPRGRFHLRPADRAIEDLSAASDLGVELRLLWGETLLEAATFIRPKQPVLVGEGRDCAIRVEGLPVPQFPMLRCEGSEYQFAFGTGMTGVVEERGGRTAFGELVKSRKALPDSAVKGAYWIPVPKAGAIRAEVGSHLAIEARPRVPERVKQAPIWERLNYQLLNLFLVLFFLQSGFIVMARDYPYDSDVVADDLFKNPSRMAKFIIKPPEAPKPQPMDKSAGDKKDDPGEMAEKHKGDEGKMGKKDAPKTNGRSAPKAIDPNAKDVVRNSGLLGALGRGAGGGLSTVFGQGGLGGDLKGAVGNMFGPVVGDSQGLGGLGIRGSGSGGGGSGETIGIGAVGTKGRGGGLGSYGTGVGGLGKKGDHAVSIATGTAQVMGSIDRELVRKVIQDHAAQIRYCYEQQLALNPKLSGKVSIKWVINGDGSASLPEVERGATTLEDSKVHECMMSRITSWQFPKPKGGGIAVITYPWILRSAGGE</sequence>
<dbReference type="Pfam" id="PF00498">
    <property type="entry name" value="FHA"/>
    <property type="match status" value="1"/>
</dbReference>
<dbReference type="Gene3D" id="2.60.200.20">
    <property type="match status" value="1"/>
</dbReference>
<dbReference type="RefSeq" id="WP_248353448.1">
    <property type="nucleotide sequence ID" value="NZ_AP025591.1"/>
</dbReference>
<dbReference type="NCBIfam" id="NF033768">
    <property type="entry name" value="myxo_SS_tail"/>
    <property type="match status" value="1"/>
</dbReference>
<name>A0ABM7WZP9_9BACT</name>
<dbReference type="SUPFAM" id="SSF49879">
    <property type="entry name" value="SMAD/FHA domain"/>
    <property type="match status" value="1"/>
</dbReference>
<evidence type="ECO:0000313" key="4">
    <source>
        <dbReference type="Proteomes" id="UP001162891"/>
    </source>
</evidence>